<evidence type="ECO:0000313" key="3">
    <source>
        <dbReference type="EMBL" id="EHR48753.1"/>
    </source>
</evidence>
<keyword evidence="3" id="KW-0378">Hydrolase</keyword>
<organism evidence="3 4">
    <name type="scientific">Saccharomonospora marina XMU15</name>
    <dbReference type="NCBI Taxonomy" id="882083"/>
    <lineage>
        <taxon>Bacteria</taxon>
        <taxon>Bacillati</taxon>
        <taxon>Actinomycetota</taxon>
        <taxon>Actinomycetes</taxon>
        <taxon>Pseudonocardiales</taxon>
        <taxon>Pseudonocardiaceae</taxon>
        <taxon>Saccharomonospora</taxon>
    </lineage>
</organism>
<feature type="compositionally biased region" description="Acidic residues" evidence="1">
    <location>
        <begin position="290"/>
        <end position="302"/>
    </location>
</feature>
<keyword evidence="3" id="KW-0255">Endonuclease</keyword>
<accession>H5X384</accession>
<dbReference type="PROSITE" id="PS50164">
    <property type="entry name" value="GIY_YIG"/>
    <property type="match status" value="1"/>
</dbReference>
<dbReference type="InterPro" id="IPR035901">
    <property type="entry name" value="GIY-YIG_endonuc_sf"/>
</dbReference>
<dbReference type="REBASE" id="62682">
    <property type="entry name" value="R2.Sma45390ORF451P"/>
</dbReference>
<dbReference type="STRING" id="882083.SacmaDRAFT_0452"/>
<gene>
    <name evidence="3" type="ORF">SacmaDRAFT_0452</name>
</gene>
<dbReference type="Pfam" id="PF09517">
    <property type="entry name" value="RE_Eco29kI"/>
    <property type="match status" value="1"/>
</dbReference>
<feature type="domain" description="GIY-YIG" evidence="2">
    <location>
        <begin position="61"/>
        <end position="141"/>
    </location>
</feature>
<evidence type="ECO:0000313" key="4">
    <source>
        <dbReference type="Proteomes" id="UP000004926"/>
    </source>
</evidence>
<dbReference type="GO" id="GO:0004519">
    <property type="term" value="F:endonuclease activity"/>
    <property type="evidence" value="ECO:0007669"/>
    <property type="project" value="UniProtKB-KW"/>
</dbReference>
<feature type="region of interest" description="Disordered" evidence="1">
    <location>
        <begin position="281"/>
        <end position="302"/>
    </location>
</feature>
<dbReference type="HOGENOM" id="CLU_956214_0_0_11"/>
<dbReference type="InterPro" id="IPR000305">
    <property type="entry name" value="GIY-YIG_endonuc"/>
</dbReference>
<proteinExistence type="predicted"/>
<reference evidence="3 4" key="1">
    <citation type="journal article" date="2012" name="Stand. Genomic Sci.">
        <title>Genome sequence of the ocean sediment bacterium Saccharomonospora marina type strain (XMU15(T)).</title>
        <authorList>
            <person name="Klenk H.P."/>
            <person name="Lu M."/>
            <person name="Lucas S."/>
            <person name="Lapidus A."/>
            <person name="Copeland A."/>
            <person name="Pitluck S."/>
            <person name="Goodwin L.A."/>
            <person name="Han C."/>
            <person name="Tapia R."/>
            <person name="Brambilla E.M."/>
            <person name="Potter G."/>
            <person name="Land M."/>
            <person name="Ivanova N."/>
            <person name="Rohde M."/>
            <person name="Goker M."/>
            <person name="Detter J.C."/>
            <person name="Li W.J."/>
            <person name="Kyrpides N.C."/>
            <person name="Woyke T."/>
        </authorList>
    </citation>
    <scope>NUCLEOTIDE SEQUENCE [LARGE SCALE GENOMIC DNA]</scope>
    <source>
        <strain evidence="3 4">XMU15</strain>
    </source>
</reference>
<dbReference type="InterPro" id="IPR018575">
    <property type="entry name" value="Restrct_endonuc_II_Eco29kI"/>
</dbReference>
<evidence type="ECO:0000256" key="1">
    <source>
        <dbReference type="SAM" id="MobiDB-lite"/>
    </source>
</evidence>
<dbReference type="AlphaFoldDB" id="H5X384"/>
<dbReference type="Gene3D" id="3.40.1440.10">
    <property type="entry name" value="GIY-YIG endonuclease"/>
    <property type="match status" value="1"/>
</dbReference>
<keyword evidence="3" id="KW-0540">Nuclease</keyword>
<protein>
    <submittedName>
        <fullName evidence="3">Eco29kI restriction endonuclease</fullName>
    </submittedName>
</protein>
<dbReference type="eggNOG" id="COG0322">
    <property type="taxonomic scope" value="Bacteria"/>
</dbReference>
<dbReference type="Proteomes" id="UP000004926">
    <property type="component" value="Chromosome"/>
</dbReference>
<dbReference type="EMBL" id="CM001439">
    <property type="protein sequence ID" value="EHR48753.1"/>
    <property type="molecule type" value="Genomic_DNA"/>
</dbReference>
<sequence length="302" mass="33665">MGGSANGSVGRLQSVTESLASKASAEFKLSITRALADQLLERLSSLEPAALTSANLATLEARPGVYELFLKRADSGAERVYVGKASKDLPARLDKHRRKLSGRANITLIDVRFQCLYVDEDLEAAAPEKMLINRYRAEGAVPWNTNGFGNNDPGRNRDHSLVKAKHFDAVYPVNLDLTLDSASVEPGEHTVERYLKAVKTALPFNLRYEEKTARAKDRARYSVEVPKRPMTARESISLAIDALPEGWQATALPGYVILYHETEYYKSARFLWRKENGHTRELLGPNLRDEDGEVEESESSEE</sequence>
<evidence type="ECO:0000259" key="2">
    <source>
        <dbReference type="PROSITE" id="PS50164"/>
    </source>
</evidence>
<keyword evidence="4" id="KW-1185">Reference proteome</keyword>
<name>H5X384_9PSEU</name>